<dbReference type="InterPro" id="IPR014284">
    <property type="entry name" value="RNA_pol_sigma-70_dom"/>
</dbReference>
<evidence type="ECO:0000259" key="7">
    <source>
        <dbReference type="Pfam" id="PF08281"/>
    </source>
</evidence>
<evidence type="ECO:0000313" key="9">
    <source>
        <dbReference type="Proteomes" id="UP000290848"/>
    </source>
</evidence>
<accession>A0A4Q0MGE5</accession>
<dbReference type="CDD" id="cd06171">
    <property type="entry name" value="Sigma70_r4"/>
    <property type="match status" value="1"/>
</dbReference>
<keyword evidence="4" id="KW-0804">Transcription</keyword>
<dbReference type="GO" id="GO:0006352">
    <property type="term" value="P:DNA-templated transcription initiation"/>
    <property type="evidence" value="ECO:0007669"/>
    <property type="project" value="InterPro"/>
</dbReference>
<dbReference type="Gene3D" id="1.10.10.10">
    <property type="entry name" value="Winged helix-like DNA-binding domain superfamily/Winged helix DNA-binding domain"/>
    <property type="match status" value="1"/>
</dbReference>
<evidence type="ECO:0000256" key="2">
    <source>
        <dbReference type="ARBA" id="ARBA00023015"/>
    </source>
</evidence>
<dbReference type="Pfam" id="PF04542">
    <property type="entry name" value="Sigma70_r2"/>
    <property type="match status" value="1"/>
</dbReference>
<comment type="caution">
    <text evidence="8">The sequence shown here is derived from an EMBL/GenBank/DDBJ whole genome shotgun (WGS) entry which is preliminary data.</text>
</comment>
<evidence type="ECO:0000259" key="6">
    <source>
        <dbReference type="Pfam" id="PF04542"/>
    </source>
</evidence>
<gene>
    <name evidence="8" type="ORF">EKH83_01605</name>
</gene>
<evidence type="ECO:0000313" key="8">
    <source>
        <dbReference type="EMBL" id="RXF72444.1"/>
    </source>
</evidence>
<dbReference type="AlphaFoldDB" id="A0A4Q0MGE5"/>
<dbReference type="Pfam" id="PF08281">
    <property type="entry name" value="Sigma70_r4_2"/>
    <property type="match status" value="1"/>
</dbReference>
<evidence type="ECO:0000256" key="4">
    <source>
        <dbReference type="ARBA" id="ARBA00023163"/>
    </source>
</evidence>
<evidence type="ECO:0000256" key="5">
    <source>
        <dbReference type="SAM" id="Phobius"/>
    </source>
</evidence>
<dbReference type="GO" id="GO:0003677">
    <property type="term" value="F:DNA binding"/>
    <property type="evidence" value="ECO:0007669"/>
    <property type="project" value="InterPro"/>
</dbReference>
<reference evidence="8 9" key="1">
    <citation type="submission" date="2018-12" db="EMBL/GenBank/DDBJ databases">
        <title>The Draft Genome Sequence of the Soil Bacterium Pedobacter tournemirensis R1.</title>
        <authorList>
            <person name="He J."/>
        </authorList>
    </citation>
    <scope>NUCLEOTIDE SEQUENCE [LARGE SCALE GENOMIC DNA]</scope>
    <source>
        <strain evidence="8 9">R1</strain>
    </source>
</reference>
<name>A0A4Q0MGE5_9SPHI</name>
<feature type="domain" description="RNA polymerase sigma-70 region 2" evidence="6">
    <location>
        <begin position="29"/>
        <end position="90"/>
    </location>
</feature>
<dbReference type="InterPro" id="IPR013324">
    <property type="entry name" value="RNA_pol_sigma_r3/r4-like"/>
</dbReference>
<feature type="domain" description="RNA polymerase sigma factor 70 region 4 type 2" evidence="7">
    <location>
        <begin position="127"/>
        <end position="174"/>
    </location>
</feature>
<dbReference type="InterPro" id="IPR036388">
    <property type="entry name" value="WH-like_DNA-bd_sf"/>
</dbReference>
<keyword evidence="5" id="KW-1133">Transmembrane helix</keyword>
<keyword evidence="5" id="KW-0812">Transmembrane</keyword>
<proteinExistence type="inferred from homology"/>
<dbReference type="PANTHER" id="PTHR43133:SF46">
    <property type="entry name" value="RNA POLYMERASE SIGMA-70 FACTOR ECF SUBFAMILY"/>
    <property type="match status" value="1"/>
</dbReference>
<keyword evidence="5" id="KW-0472">Membrane</keyword>
<dbReference type="EMBL" id="RXOC01000001">
    <property type="protein sequence ID" value="RXF72444.1"/>
    <property type="molecule type" value="Genomic_DNA"/>
</dbReference>
<dbReference type="Gene3D" id="1.10.1740.10">
    <property type="match status" value="1"/>
</dbReference>
<dbReference type="Proteomes" id="UP000290848">
    <property type="component" value="Unassembled WGS sequence"/>
</dbReference>
<evidence type="ECO:0000256" key="1">
    <source>
        <dbReference type="ARBA" id="ARBA00010641"/>
    </source>
</evidence>
<comment type="similarity">
    <text evidence="1">Belongs to the sigma-70 factor family. ECF subfamily.</text>
</comment>
<dbReference type="NCBIfam" id="TIGR02937">
    <property type="entry name" value="sigma70-ECF"/>
    <property type="match status" value="1"/>
</dbReference>
<protein>
    <submittedName>
        <fullName evidence="8">Sigma-70 family RNA polymerase sigma factor</fullName>
    </submittedName>
</protein>
<organism evidence="8 9">
    <name type="scientific">Arcticibacter tournemirensis</name>
    <dbReference type="NCBI Taxonomy" id="699437"/>
    <lineage>
        <taxon>Bacteria</taxon>
        <taxon>Pseudomonadati</taxon>
        <taxon>Bacteroidota</taxon>
        <taxon>Sphingobacteriia</taxon>
        <taxon>Sphingobacteriales</taxon>
        <taxon>Sphingobacteriaceae</taxon>
        <taxon>Arcticibacter</taxon>
    </lineage>
</organism>
<evidence type="ECO:0000256" key="3">
    <source>
        <dbReference type="ARBA" id="ARBA00023082"/>
    </source>
</evidence>
<dbReference type="SUPFAM" id="SSF88946">
    <property type="entry name" value="Sigma2 domain of RNA polymerase sigma factors"/>
    <property type="match status" value="1"/>
</dbReference>
<keyword evidence="3" id="KW-0731">Sigma factor</keyword>
<keyword evidence="2" id="KW-0805">Transcription regulation</keyword>
<dbReference type="InterPro" id="IPR013249">
    <property type="entry name" value="RNA_pol_sigma70_r4_t2"/>
</dbReference>
<dbReference type="PANTHER" id="PTHR43133">
    <property type="entry name" value="RNA POLYMERASE ECF-TYPE SIGMA FACTO"/>
    <property type="match status" value="1"/>
</dbReference>
<sequence>MQGSKDNRLSDQQLWAGVRNADKQSYSNLVGRYTNLLFRYGIRFVNDEDFIKDCVQDVFFALWNCRNTINDTPSVKSYLFKALRLRVFRERTKWSNDVLDEDYDFESDFSIEDKLIEEQTSSEIHVKISAALSKLPRRQKEILYLRFYEEMDHDRIAQVMGLNKQSVYNLLHEAVLGMRKVWFGETVLVLLYFLHVVIK</sequence>
<dbReference type="RefSeq" id="WP_128767630.1">
    <property type="nucleotide sequence ID" value="NZ_RXOC01000001.1"/>
</dbReference>
<dbReference type="InterPro" id="IPR039425">
    <property type="entry name" value="RNA_pol_sigma-70-like"/>
</dbReference>
<dbReference type="InterPro" id="IPR013325">
    <property type="entry name" value="RNA_pol_sigma_r2"/>
</dbReference>
<dbReference type="InterPro" id="IPR007627">
    <property type="entry name" value="RNA_pol_sigma70_r2"/>
</dbReference>
<feature type="transmembrane region" description="Helical" evidence="5">
    <location>
        <begin position="181"/>
        <end position="198"/>
    </location>
</feature>
<dbReference type="SUPFAM" id="SSF88659">
    <property type="entry name" value="Sigma3 and sigma4 domains of RNA polymerase sigma factors"/>
    <property type="match status" value="1"/>
</dbReference>
<dbReference type="GO" id="GO:0016987">
    <property type="term" value="F:sigma factor activity"/>
    <property type="evidence" value="ECO:0007669"/>
    <property type="project" value="UniProtKB-KW"/>
</dbReference>